<organism evidence="1 2">
    <name type="scientific">Rhodoplanes roseus</name>
    <dbReference type="NCBI Taxonomy" id="29409"/>
    <lineage>
        <taxon>Bacteria</taxon>
        <taxon>Pseudomonadati</taxon>
        <taxon>Pseudomonadota</taxon>
        <taxon>Alphaproteobacteria</taxon>
        <taxon>Hyphomicrobiales</taxon>
        <taxon>Nitrobacteraceae</taxon>
        <taxon>Rhodoplanes</taxon>
    </lineage>
</organism>
<dbReference type="Proteomes" id="UP000249130">
    <property type="component" value="Unassembled WGS sequence"/>
</dbReference>
<accession>A0A327KZX4</accession>
<gene>
    <name evidence="1" type="ORF">CH341_12840</name>
</gene>
<protein>
    <recommendedName>
        <fullName evidence="3">DUF1217 domain-containing protein</fullName>
    </recommendedName>
</protein>
<reference evidence="1 2" key="1">
    <citation type="submission" date="2017-07" db="EMBL/GenBank/DDBJ databases">
        <title>Draft Genome Sequences of Select Purple Nonsulfur Bacteria.</title>
        <authorList>
            <person name="Lasarre B."/>
            <person name="Mckinlay J.B."/>
        </authorList>
    </citation>
    <scope>NUCLEOTIDE SEQUENCE [LARGE SCALE GENOMIC DNA]</scope>
    <source>
        <strain evidence="1 2">DSM 5909</strain>
    </source>
</reference>
<dbReference type="AlphaFoldDB" id="A0A327KZX4"/>
<evidence type="ECO:0008006" key="3">
    <source>
        <dbReference type="Google" id="ProtNLM"/>
    </source>
</evidence>
<proteinExistence type="predicted"/>
<evidence type="ECO:0000313" key="2">
    <source>
        <dbReference type="Proteomes" id="UP000249130"/>
    </source>
</evidence>
<dbReference type="EMBL" id="NPEX01000074">
    <property type="protein sequence ID" value="RAI43717.1"/>
    <property type="molecule type" value="Genomic_DNA"/>
</dbReference>
<keyword evidence="2" id="KW-1185">Reference proteome</keyword>
<evidence type="ECO:0000313" key="1">
    <source>
        <dbReference type="EMBL" id="RAI43717.1"/>
    </source>
</evidence>
<sequence>MSAEIGSAASYPGYGAGAYGQKTSAVQSQVRSTSPAVATAAASQTGSSATTLTLSDEAKAYLAAMSKLSGTNQAAQTTPSGSALPRAQAARAWLDQQYAALGISSALVDGQVAVDFTGQERATLATIAAGTGDLFTPDETKAAATTLRARFDDALAPYAVIARHTGDYASLYATAADYLDAAGPEERATTAWTAQRKAVAEGFAAAKATFGQAPKTGNPDDPVRAMLDASATAGTTTGKGVDPATVAAKARAAIDAQASAARDAGTELVFDASRSGQKIDFQKFDNRALAVVAQNPGGQFSALETRAARKELDQRARTTMLSAFTNSSSDAATRSAALIRQYSAMSAEERAVLGFSDDFADTVLKNYRSVSTVQSMLDAMGSTSSGGSSLF</sequence>
<dbReference type="OrthoDB" id="7180789at2"/>
<dbReference type="RefSeq" id="WP_111419433.1">
    <property type="nucleotide sequence ID" value="NZ_NPEX01000074.1"/>
</dbReference>
<name>A0A327KZX4_9BRAD</name>
<comment type="caution">
    <text evidence="1">The sequence shown here is derived from an EMBL/GenBank/DDBJ whole genome shotgun (WGS) entry which is preliminary data.</text>
</comment>